<evidence type="ECO:0000256" key="7">
    <source>
        <dbReference type="ARBA" id="ARBA00022840"/>
    </source>
</evidence>
<dbReference type="HAMAP" id="MF_00184">
    <property type="entry name" value="Thr_tRNA_synth"/>
    <property type="match status" value="1"/>
</dbReference>
<evidence type="ECO:0000256" key="10">
    <source>
        <dbReference type="ARBA" id="ARBA00023146"/>
    </source>
</evidence>
<dbReference type="Pfam" id="PF07973">
    <property type="entry name" value="tRNA_SAD"/>
    <property type="match status" value="1"/>
</dbReference>
<reference evidence="14 15" key="1">
    <citation type="journal article" date="2016" name="Nat. Commun.">
        <title>Thousands of microbial genomes shed light on interconnected biogeochemical processes in an aquifer system.</title>
        <authorList>
            <person name="Anantharaman K."/>
            <person name="Brown C.T."/>
            <person name="Hug L.A."/>
            <person name="Sharon I."/>
            <person name="Castelle C.J."/>
            <person name="Probst A.J."/>
            <person name="Thomas B.C."/>
            <person name="Singh A."/>
            <person name="Wilkins M.J."/>
            <person name="Karaoz U."/>
            <person name="Brodie E.L."/>
            <person name="Williams K.H."/>
            <person name="Hubbard S.S."/>
            <person name="Banfield J.F."/>
        </authorList>
    </citation>
    <scope>NUCLEOTIDE SEQUENCE [LARGE SCALE GENOMIC DNA]</scope>
</reference>
<keyword evidence="8 12" id="KW-0694">RNA-binding</keyword>
<keyword evidence="5 12" id="KW-0547">Nucleotide-binding</keyword>
<dbReference type="PRINTS" id="PR01047">
    <property type="entry name" value="TRNASYNTHTHR"/>
</dbReference>
<keyword evidence="2 12" id="KW-0820">tRNA-binding</keyword>
<organism evidence="14 15">
    <name type="scientific">Candidatus Uhrbacteria bacterium RIFOXYB2_FULL_57_15</name>
    <dbReference type="NCBI Taxonomy" id="1802422"/>
    <lineage>
        <taxon>Bacteria</taxon>
        <taxon>Candidatus Uhriibacteriota</taxon>
    </lineage>
</organism>
<dbReference type="Gene3D" id="3.30.980.10">
    <property type="entry name" value="Threonyl-trna Synthetase, Chain A, domain 2"/>
    <property type="match status" value="1"/>
</dbReference>
<dbReference type="GO" id="GO:0046872">
    <property type="term" value="F:metal ion binding"/>
    <property type="evidence" value="ECO:0007669"/>
    <property type="project" value="UniProtKB-KW"/>
</dbReference>
<comment type="subcellular location">
    <subcellularLocation>
        <location evidence="12">Cytoplasm</location>
    </subcellularLocation>
</comment>
<dbReference type="Proteomes" id="UP000176501">
    <property type="component" value="Unassembled WGS sequence"/>
</dbReference>
<sequence length="596" mass="67659">MNESSIHAMRHSAAHVLAASISELYPGAKFGVGPVIEDGFYYDMALPEPLNEESLAVIEKKMREIVARDDAFRREELSMDDAIAFFGAHGQDFKVELLNDLKTRGTTKMRPDETQDVVGPVDHASVYHTGAFVDLCRGPHVERAGQIGAFKLTKVAGAYWRGDENNPQLQRVYGVCFPTHEELDRHLAMLEEAKKRDHKVLGPALDLFTFSELVGAGLPLWTPRGTVLRNVLDAFVWKLRHAREYERVEIPHITKKDLYIKSGHWEKYQNDLFRITTREGHEFAMKPMNCPHHTQIYARRQWSYRELPQRYANTTMCYRDEQTGELAGLSRLRGFTQDDAHVFCRISQAKEEIQKIWEIVHAFYGAFNLPLRLRLSLRDPAHPEKYLGDQSHWDQAERILKEVAQENKIEFVEAPGEAAFYAPKLDFLAKDSIGREWQVATIQLDVNMPDRFDLTCINEAGEHERIVMIHAAIMGAIERFLSILIEHTAGAFPMWLAPTQVRLATVSDAFVPFAKELRESLAEAGLRVELDASDEKVGKKIRAAAMMKIPWTVVIGAKEAEGGDFKINVFGQEEDILIPAGELVARALEESKTPRS</sequence>
<dbReference type="Pfam" id="PF00587">
    <property type="entry name" value="tRNA-synt_2b"/>
    <property type="match status" value="1"/>
</dbReference>
<comment type="cofactor">
    <cofactor evidence="12">
        <name>Zn(2+)</name>
        <dbReference type="ChEBI" id="CHEBI:29105"/>
    </cofactor>
    <text evidence="12">Binds 1 zinc ion per subunit.</text>
</comment>
<dbReference type="GO" id="GO:0000049">
    <property type="term" value="F:tRNA binding"/>
    <property type="evidence" value="ECO:0007669"/>
    <property type="project" value="UniProtKB-KW"/>
</dbReference>
<keyword evidence="6 12" id="KW-0862">Zinc</keyword>
<keyword evidence="9 12" id="KW-0648">Protein biosynthesis</keyword>
<comment type="catalytic activity">
    <reaction evidence="11 12">
        <text>tRNA(Thr) + L-threonine + ATP = L-threonyl-tRNA(Thr) + AMP + diphosphate + H(+)</text>
        <dbReference type="Rhea" id="RHEA:24624"/>
        <dbReference type="Rhea" id="RHEA-COMP:9670"/>
        <dbReference type="Rhea" id="RHEA-COMP:9704"/>
        <dbReference type="ChEBI" id="CHEBI:15378"/>
        <dbReference type="ChEBI" id="CHEBI:30616"/>
        <dbReference type="ChEBI" id="CHEBI:33019"/>
        <dbReference type="ChEBI" id="CHEBI:57926"/>
        <dbReference type="ChEBI" id="CHEBI:78442"/>
        <dbReference type="ChEBI" id="CHEBI:78534"/>
        <dbReference type="ChEBI" id="CHEBI:456215"/>
        <dbReference type="EC" id="6.1.1.3"/>
    </reaction>
</comment>
<evidence type="ECO:0000256" key="11">
    <source>
        <dbReference type="ARBA" id="ARBA00049515"/>
    </source>
</evidence>
<feature type="binding site" evidence="12">
    <location>
        <position position="470"/>
    </location>
    <ligand>
        <name>Zn(2+)</name>
        <dbReference type="ChEBI" id="CHEBI:29105"/>
        <note>catalytic</note>
    </ligand>
</feature>
<dbReference type="InterPro" id="IPR002314">
    <property type="entry name" value="aa-tRNA-synt_IIb"/>
</dbReference>
<evidence type="ECO:0000256" key="5">
    <source>
        <dbReference type="ARBA" id="ARBA00022741"/>
    </source>
</evidence>
<keyword evidence="4 12" id="KW-0479">Metal-binding</keyword>
<evidence type="ECO:0000256" key="6">
    <source>
        <dbReference type="ARBA" id="ARBA00022833"/>
    </source>
</evidence>
<dbReference type="InterPro" id="IPR036621">
    <property type="entry name" value="Anticodon-bd_dom_sf"/>
</dbReference>
<dbReference type="InterPro" id="IPR002320">
    <property type="entry name" value="Thr-tRNA-ligase_IIa"/>
</dbReference>
<evidence type="ECO:0000256" key="4">
    <source>
        <dbReference type="ARBA" id="ARBA00022723"/>
    </source>
</evidence>
<evidence type="ECO:0000259" key="13">
    <source>
        <dbReference type="PROSITE" id="PS50862"/>
    </source>
</evidence>
<dbReference type="InterPro" id="IPR004154">
    <property type="entry name" value="Anticodon-bd"/>
</dbReference>
<dbReference type="PROSITE" id="PS50862">
    <property type="entry name" value="AA_TRNA_LIGASE_II"/>
    <property type="match status" value="1"/>
</dbReference>
<protein>
    <recommendedName>
        <fullName evidence="12">Threonine--tRNA ligase</fullName>
        <ecNumber evidence="12">6.1.1.3</ecNumber>
    </recommendedName>
    <alternativeName>
        <fullName evidence="12">Threonyl-tRNA synthetase</fullName>
        <shortName evidence="12">ThrRS</shortName>
    </alternativeName>
</protein>
<dbReference type="AlphaFoldDB" id="A0A1F7W8A2"/>
<proteinExistence type="inferred from homology"/>
<dbReference type="Gene3D" id="3.40.50.800">
    <property type="entry name" value="Anticodon-binding domain"/>
    <property type="match status" value="1"/>
</dbReference>
<comment type="caution">
    <text evidence="12">Lacks conserved residue(s) required for the propagation of feature annotation.</text>
</comment>
<keyword evidence="10 12" id="KW-0030">Aminoacyl-tRNA synthetase</keyword>
<dbReference type="FunFam" id="3.30.980.10:FF:000005">
    <property type="entry name" value="Threonyl-tRNA synthetase, mitochondrial"/>
    <property type="match status" value="1"/>
</dbReference>
<evidence type="ECO:0000256" key="3">
    <source>
        <dbReference type="ARBA" id="ARBA00022598"/>
    </source>
</evidence>
<evidence type="ECO:0000256" key="8">
    <source>
        <dbReference type="ARBA" id="ARBA00022884"/>
    </source>
</evidence>
<dbReference type="CDD" id="cd00860">
    <property type="entry name" value="ThrRS_anticodon"/>
    <property type="match status" value="1"/>
</dbReference>
<name>A0A1F7W8A2_9BACT</name>
<feature type="domain" description="Aminoacyl-transfer RNA synthetases class-II family profile" evidence="13">
    <location>
        <begin position="184"/>
        <end position="493"/>
    </location>
</feature>
<dbReference type="PANTHER" id="PTHR11451:SF44">
    <property type="entry name" value="THREONINE--TRNA LIGASE, CHLOROPLASTIC_MITOCHONDRIAL 2"/>
    <property type="match status" value="1"/>
</dbReference>
<dbReference type="InterPro" id="IPR018163">
    <property type="entry name" value="Thr/Ala-tRNA-synth_IIc_edit"/>
</dbReference>
<dbReference type="CDD" id="cd00771">
    <property type="entry name" value="ThrRS_core"/>
    <property type="match status" value="1"/>
</dbReference>
<dbReference type="Gene3D" id="3.30.930.10">
    <property type="entry name" value="Bira Bifunctional Protein, Domain 2"/>
    <property type="match status" value="1"/>
</dbReference>
<dbReference type="SUPFAM" id="SSF52954">
    <property type="entry name" value="Class II aaRS ABD-related"/>
    <property type="match status" value="1"/>
</dbReference>
<dbReference type="NCBIfam" id="TIGR00418">
    <property type="entry name" value="thrS"/>
    <property type="match status" value="1"/>
</dbReference>
<evidence type="ECO:0000256" key="2">
    <source>
        <dbReference type="ARBA" id="ARBA00022555"/>
    </source>
</evidence>
<feature type="binding site" evidence="12">
    <location>
        <position position="290"/>
    </location>
    <ligand>
        <name>Zn(2+)</name>
        <dbReference type="ChEBI" id="CHEBI:29105"/>
        <note>catalytic</note>
    </ligand>
</feature>
<dbReference type="GO" id="GO:0005737">
    <property type="term" value="C:cytoplasm"/>
    <property type="evidence" value="ECO:0007669"/>
    <property type="project" value="UniProtKB-SubCell"/>
</dbReference>
<dbReference type="EMBL" id="MGFE01000012">
    <property type="protein sequence ID" value="OGL98866.1"/>
    <property type="molecule type" value="Genomic_DNA"/>
</dbReference>
<dbReference type="InterPro" id="IPR047246">
    <property type="entry name" value="ThrRS_anticodon"/>
</dbReference>
<dbReference type="Gene3D" id="3.30.54.20">
    <property type="match status" value="1"/>
</dbReference>
<dbReference type="GO" id="GO:0004829">
    <property type="term" value="F:threonine-tRNA ligase activity"/>
    <property type="evidence" value="ECO:0007669"/>
    <property type="project" value="UniProtKB-UniRule"/>
</dbReference>
<dbReference type="InterPro" id="IPR033728">
    <property type="entry name" value="ThrRS_core"/>
</dbReference>
<evidence type="ECO:0000313" key="15">
    <source>
        <dbReference type="Proteomes" id="UP000176501"/>
    </source>
</evidence>
<dbReference type="FunFam" id="3.30.930.10:FF:000002">
    <property type="entry name" value="Threonine--tRNA ligase"/>
    <property type="match status" value="1"/>
</dbReference>
<keyword evidence="12" id="KW-0963">Cytoplasm</keyword>
<comment type="subunit">
    <text evidence="12">Homodimer.</text>
</comment>
<evidence type="ECO:0000256" key="9">
    <source>
        <dbReference type="ARBA" id="ARBA00022917"/>
    </source>
</evidence>
<dbReference type="SUPFAM" id="SSF55186">
    <property type="entry name" value="ThrRS/AlaRS common domain"/>
    <property type="match status" value="1"/>
</dbReference>
<evidence type="ECO:0000256" key="12">
    <source>
        <dbReference type="HAMAP-Rule" id="MF_00184"/>
    </source>
</evidence>
<comment type="similarity">
    <text evidence="1 12">Belongs to the class-II aminoacyl-tRNA synthetase family.</text>
</comment>
<dbReference type="InterPro" id="IPR012947">
    <property type="entry name" value="tRNA_SAD"/>
</dbReference>
<keyword evidence="7 12" id="KW-0067">ATP-binding</keyword>
<accession>A0A1F7W8A2</accession>
<comment type="caution">
    <text evidence="14">The sequence shown here is derived from an EMBL/GenBank/DDBJ whole genome shotgun (WGS) entry which is preliminary data.</text>
</comment>
<dbReference type="EC" id="6.1.1.3" evidence="12"/>
<evidence type="ECO:0000313" key="14">
    <source>
        <dbReference type="EMBL" id="OGL98866.1"/>
    </source>
</evidence>
<dbReference type="Pfam" id="PF03129">
    <property type="entry name" value="HGTP_anticodon"/>
    <property type="match status" value="1"/>
</dbReference>
<dbReference type="InterPro" id="IPR006195">
    <property type="entry name" value="aa-tRNA-synth_II"/>
</dbReference>
<feature type="binding site" evidence="12">
    <location>
        <position position="341"/>
    </location>
    <ligand>
        <name>Zn(2+)</name>
        <dbReference type="ChEBI" id="CHEBI:29105"/>
        <note>catalytic</note>
    </ligand>
</feature>
<evidence type="ECO:0000256" key="1">
    <source>
        <dbReference type="ARBA" id="ARBA00008226"/>
    </source>
</evidence>
<dbReference type="GO" id="GO:0005524">
    <property type="term" value="F:ATP binding"/>
    <property type="evidence" value="ECO:0007669"/>
    <property type="project" value="UniProtKB-UniRule"/>
</dbReference>
<dbReference type="SUPFAM" id="SSF55681">
    <property type="entry name" value="Class II aaRS and biotin synthetases"/>
    <property type="match status" value="1"/>
</dbReference>
<dbReference type="InterPro" id="IPR045864">
    <property type="entry name" value="aa-tRNA-synth_II/BPL/LPL"/>
</dbReference>
<dbReference type="GO" id="GO:0006435">
    <property type="term" value="P:threonyl-tRNA aminoacylation"/>
    <property type="evidence" value="ECO:0007669"/>
    <property type="project" value="UniProtKB-UniRule"/>
</dbReference>
<gene>
    <name evidence="12" type="primary">thrS</name>
    <name evidence="14" type="ORF">A2304_03900</name>
</gene>
<dbReference type="SMART" id="SM00863">
    <property type="entry name" value="tRNA_SAD"/>
    <property type="match status" value="1"/>
</dbReference>
<keyword evidence="3 12" id="KW-0436">Ligase</keyword>
<dbReference type="PANTHER" id="PTHR11451">
    <property type="entry name" value="THREONINE-TRNA LIGASE"/>
    <property type="match status" value="1"/>
</dbReference>